<evidence type="ECO:0000256" key="1">
    <source>
        <dbReference type="SAM" id="MobiDB-lite"/>
    </source>
</evidence>
<evidence type="ECO:0000313" key="2">
    <source>
        <dbReference type="EMBL" id="PKI59068.1"/>
    </source>
</evidence>
<feature type="region of interest" description="Disordered" evidence="1">
    <location>
        <begin position="1"/>
        <end position="21"/>
    </location>
</feature>
<keyword evidence="3" id="KW-1185">Reference proteome</keyword>
<proteinExistence type="predicted"/>
<evidence type="ECO:0000313" key="3">
    <source>
        <dbReference type="Proteomes" id="UP000233551"/>
    </source>
</evidence>
<dbReference type="AlphaFoldDB" id="A0A2I0JRY3"/>
<accession>A0A2I0JRY3</accession>
<feature type="region of interest" description="Disordered" evidence="1">
    <location>
        <begin position="110"/>
        <end position="160"/>
    </location>
</feature>
<dbReference type="EMBL" id="PGOL01001320">
    <property type="protein sequence ID" value="PKI59068.1"/>
    <property type="molecule type" value="Genomic_DNA"/>
</dbReference>
<protein>
    <submittedName>
        <fullName evidence="2">Uncharacterized protein</fullName>
    </submittedName>
</protein>
<dbReference type="Proteomes" id="UP000233551">
    <property type="component" value="Unassembled WGS sequence"/>
</dbReference>
<gene>
    <name evidence="2" type="ORF">CRG98_020523</name>
</gene>
<name>A0A2I0JRY3_PUNGR</name>
<organism evidence="2 3">
    <name type="scientific">Punica granatum</name>
    <name type="common">Pomegranate</name>
    <dbReference type="NCBI Taxonomy" id="22663"/>
    <lineage>
        <taxon>Eukaryota</taxon>
        <taxon>Viridiplantae</taxon>
        <taxon>Streptophyta</taxon>
        <taxon>Embryophyta</taxon>
        <taxon>Tracheophyta</taxon>
        <taxon>Spermatophyta</taxon>
        <taxon>Magnoliopsida</taxon>
        <taxon>eudicotyledons</taxon>
        <taxon>Gunneridae</taxon>
        <taxon>Pentapetalae</taxon>
        <taxon>rosids</taxon>
        <taxon>malvids</taxon>
        <taxon>Myrtales</taxon>
        <taxon>Lythraceae</taxon>
        <taxon>Punica</taxon>
    </lineage>
</organism>
<reference evidence="2 3" key="1">
    <citation type="submission" date="2017-11" db="EMBL/GenBank/DDBJ databases">
        <title>De-novo sequencing of pomegranate (Punica granatum L.) genome.</title>
        <authorList>
            <person name="Akparov Z."/>
            <person name="Amiraslanov A."/>
            <person name="Hajiyeva S."/>
            <person name="Abbasov M."/>
            <person name="Kaur K."/>
            <person name="Hamwieh A."/>
            <person name="Solovyev V."/>
            <person name="Salamov A."/>
            <person name="Braich B."/>
            <person name="Kosarev P."/>
            <person name="Mahmoud A."/>
            <person name="Hajiyev E."/>
            <person name="Babayeva S."/>
            <person name="Izzatullayeva V."/>
            <person name="Mammadov A."/>
            <person name="Mammadov A."/>
            <person name="Sharifova S."/>
            <person name="Ojaghi J."/>
            <person name="Eynullazada K."/>
            <person name="Bayramov B."/>
            <person name="Abdulazimova A."/>
            <person name="Shahmuradov I."/>
        </authorList>
    </citation>
    <scope>NUCLEOTIDE SEQUENCE [LARGE SCALE GENOMIC DNA]</scope>
    <source>
        <strain evidence="3">cv. AG2017</strain>
        <tissue evidence="2">Leaf</tissue>
    </source>
</reference>
<feature type="compositionally biased region" description="Polar residues" evidence="1">
    <location>
        <begin position="143"/>
        <end position="156"/>
    </location>
</feature>
<sequence>MSARPRKKSGTPRAVGNPKGHLLLDGHATGSCNRLRPSDLLLFTGLGLVIYCFPRARALAHSPHTSNVEGRVTTECGNKAVVRTKRDASRDIWLRLLNRARDQRGARCQHPILAHRLPTQEHSDTGARTTGEKQGPPKDSKGQSRGQINSQPQNGGSWHCGTIHRRIIGESKDIQYGTLKNPSWYQNDQWHLRAYFRSLLLKSGTPRAFADAFLTGLPGRLIHGQVNSTQKRACIHPRTTRTMEQVSNCLSGLVLVSRVSPDPRKGPFQTGSSA</sequence>
<feature type="compositionally biased region" description="Basic residues" evidence="1">
    <location>
        <begin position="1"/>
        <end position="10"/>
    </location>
</feature>
<comment type="caution">
    <text evidence="2">The sequence shown here is derived from an EMBL/GenBank/DDBJ whole genome shotgun (WGS) entry which is preliminary data.</text>
</comment>